<dbReference type="Proteomes" id="UP000245609">
    <property type="component" value="Unassembled WGS sequence"/>
</dbReference>
<dbReference type="CDD" id="cd01743">
    <property type="entry name" value="GATase1_Anthranilate_Synthase"/>
    <property type="match status" value="1"/>
</dbReference>
<dbReference type="PANTHER" id="PTHR43418:SF4">
    <property type="entry name" value="MULTIFUNCTIONAL TRYPTOPHAN BIOSYNTHESIS PROTEIN"/>
    <property type="match status" value="1"/>
</dbReference>
<dbReference type="InterPro" id="IPR006221">
    <property type="entry name" value="TrpG/PapA_dom"/>
</dbReference>
<dbReference type="GO" id="GO:0005829">
    <property type="term" value="C:cytosol"/>
    <property type="evidence" value="ECO:0007669"/>
    <property type="project" value="TreeGrafter"/>
</dbReference>
<dbReference type="GO" id="GO:0000162">
    <property type="term" value="P:L-tryptophan biosynthetic process"/>
    <property type="evidence" value="ECO:0007669"/>
    <property type="project" value="UniProtKB-KW"/>
</dbReference>
<dbReference type="PRINTS" id="PR00099">
    <property type="entry name" value="CPSGATASE"/>
</dbReference>
<dbReference type="Gene3D" id="3.40.50.880">
    <property type="match status" value="1"/>
</dbReference>
<protein>
    <recommendedName>
        <fullName evidence="2">anthranilate synthase</fullName>
        <ecNumber evidence="2">4.1.3.27</ecNumber>
    </recommendedName>
</protein>
<feature type="domain" description="Glutamine amidotransferase" evidence="5">
    <location>
        <begin position="5"/>
        <end position="187"/>
    </location>
</feature>
<dbReference type="PANTHER" id="PTHR43418">
    <property type="entry name" value="MULTIFUNCTIONAL TRYPTOPHAN BIOSYNTHESIS PROTEIN-RELATED"/>
    <property type="match status" value="1"/>
</dbReference>
<dbReference type="AlphaFoldDB" id="A0A2T9ZG22"/>
<keyword evidence="3" id="KW-0028">Amino-acid biosynthesis</keyword>
<comment type="pathway">
    <text evidence="1">Amino-acid biosynthesis; L-tryptophan biosynthesis; L-tryptophan from chorismate: step 1/5.</text>
</comment>
<evidence type="ECO:0000256" key="2">
    <source>
        <dbReference type="ARBA" id="ARBA00012266"/>
    </source>
</evidence>
<evidence type="ECO:0000256" key="3">
    <source>
        <dbReference type="ARBA" id="ARBA00022822"/>
    </source>
</evidence>
<dbReference type="OrthoDB" id="64220at2759"/>
<dbReference type="GO" id="GO:0004049">
    <property type="term" value="F:anthranilate synthase activity"/>
    <property type="evidence" value="ECO:0007669"/>
    <property type="project" value="UniProtKB-EC"/>
</dbReference>
<keyword evidence="7" id="KW-1185">Reference proteome</keyword>
<keyword evidence="4" id="KW-0315">Glutamine amidotransferase</keyword>
<evidence type="ECO:0000313" key="7">
    <source>
        <dbReference type="Proteomes" id="UP000245609"/>
    </source>
</evidence>
<dbReference type="EC" id="4.1.3.27" evidence="2"/>
<reference evidence="6 7" key="1">
    <citation type="journal article" date="2018" name="MBio">
        <title>Comparative Genomics Reveals the Core Gene Toolbox for the Fungus-Insect Symbiosis.</title>
        <authorList>
            <person name="Wang Y."/>
            <person name="Stata M."/>
            <person name="Wang W."/>
            <person name="Stajich J.E."/>
            <person name="White M.M."/>
            <person name="Moncalvo J.M."/>
        </authorList>
    </citation>
    <scope>NUCLEOTIDE SEQUENCE [LARGE SCALE GENOMIC DNA]</scope>
    <source>
        <strain evidence="6 7">SC-DP-2</strain>
    </source>
</reference>
<sequence length="189" mass="21343">MRTLIIDNYDSYTNNLVTLWCEAMKAMFLDLRKVFERDEKIATDSVPLSEILNIDFILENLILIRNDQYSWEFVEQNILPFVDNVIISPGPGHPENEKDFGICSKTILLTKKPILGICLGHQGIASCFGTKIVKAEVPVHGQKSALRILEEAKFPLVSTNCKFKTSLFESIPQGISVVRYHSLVVDEKG</sequence>
<gene>
    <name evidence="6" type="ORF">BB560_001987</name>
</gene>
<accession>A0A2T9ZG22</accession>
<dbReference type="PROSITE" id="PS51273">
    <property type="entry name" value="GATASE_TYPE_1"/>
    <property type="match status" value="1"/>
</dbReference>
<evidence type="ECO:0000313" key="6">
    <source>
        <dbReference type="EMBL" id="PVV03534.1"/>
    </source>
</evidence>
<name>A0A2T9ZG22_9FUNG</name>
<dbReference type="InterPro" id="IPR050472">
    <property type="entry name" value="Anth_synth/Amidotransfase"/>
</dbReference>
<comment type="caution">
    <text evidence="6">The sequence shown here is derived from an EMBL/GenBank/DDBJ whole genome shotgun (WGS) entry which is preliminary data.</text>
</comment>
<dbReference type="STRING" id="133381.A0A2T9ZG22"/>
<dbReference type="InterPro" id="IPR017926">
    <property type="entry name" value="GATASE"/>
</dbReference>
<dbReference type="EMBL" id="MBFS01000221">
    <property type="protein sequence ID" value="PVV03534.1"/>
    <property type="molecule type" value="Genomic_DNA"/>
</dbReference>
<dbReference type="InterPro" id="IPR029062">
    <property type="entry name" value="Class_I_gatase-like"/>
</dbReference>
<evidence type="ECO:0000259" key="5">
    <source>
        <dbReference type="Pfam" id="PF00117"/>
    </source>
</evidence>
<keyword evidence="3" id="KW-0822">Tryptophan biosynthesis</keyword>
<organism evidence="6 7">
    <name type="scientific">Smittium megazygosporum</name>
    <dbReference type="NCBI Taxonomy" id="133381"/>
    <lineage>
        <taxon>Eukaryota</taxon>
        <taxon>Fungi</taxon>
        <taxon>Fungi incertae sedis</taxon>
        <taxon>Zoopagomycota</taxon>
        <taxon>Kickxellomycotina</taxon>
        <taxon>Harpellomycetes</taxon>
        <taxon>Harpellales</taxon>
        <taxon>Legeriomycetaceae</taxon>
        <taxon>Smittium</taxon>
    </lineage>
</organism>
<dbReference type="SUPFAM" id="SSF52317">
    <property type="entry name" value="Class I glutamine amidotransferase-like"/>
    <property type="match status" value="1"/>
</dbReference>
<proteinExistence type="predicted"/>
<dbReference type="Pfam" id="PF00117">
    <property type="entry name" value="GATase"/>
    <property type="match status" value="1"/>
</dbReference>
<keyword evidence="3" id="KW-0057">Aromatic amino acid biosynthesis</keyword>
<dbReference type="PRINTS" id="PR00096">
    <property type="entry name" value="GATASE"/>
</dbReference>
<evidence type="ECO:0000256" key="1">
    <source>
        <dbReference type="ARBA" id="ARBA00004873"/>
    </source>
</evidence>
<evidence type="ECO:0000256" key="4">
    <source>
        <dbReference type="ARBA" id="ARBA00022962"/>
    </source>
</evidence>